<gene>
    <name evidence="1" type="ordered locus">Mhar_1758</name>
</gene>
<dbReference type="SUPFAM" id="SSF52540">
    <property type="entry name" value="P-loop containing nucleoside triphosphate hydrolases"/>
    <property type="match status" value="1"/>
</dbReference>
<accession>G7WQX3</accession>
<name>G7WQX3_METH6</name>
<reference evidence="1 2" key="1">
    <citation type="journal article" date="2012" name="PLoS ONE">
        <title>The genome characteristics and predicted function of methyl-group oxidation pathway in the obligate aceticlastic methanogens, Methanosaeta spp.</title>
        <authorList>
            <person name="Zhu J."/>
            <person name="Zheng H."/>
            <person name="Ai G."/>
            <person name="Zhang G."/>
            <person name="Liu D."/>
            <person name="Liu X."/>
            <person name="Dong X."/>
        </authorList>
    </citation>
    <scope>NUCLEOTIDE SEQUENCE [LARGE SCALE GENOMIC DNA]</scope>
    <source>
        <strain evidence="1 2">6Ac</strain>
    </source>
</reference>
<dbReference type="InterPro" id="IPR027417">
    <property type="entry name" value="P-loop_NTPase"/>
</dbReference>
<keyword evidence="2" id="KW-1185">Reference proteome</keyword>
<dbReference type="AlphaFoldDB" id="G7WQX3"/>
<dbReference type="Proteomes" id="UP000005877">
    <property type="component" value="Chromosome"/>
</dbReference>
<evidence type="ECO:0000313" key="1">
    <source>
        <dbReference type="EMBL" id="AET65116.1"/>
    </source>
</evidence>
<sequence length="406" mass="46157">MESMKAKSLSEIYDIFDPQEALSGETLKEYYVRRESPIDRHANALRSSGRPLKYLFVGSRGNGKSTELNRLSEILEDDLLIVPFSIRDKLNLYDIEYSDILLIIAAEIYERVSENVELSSKLSDYLDSWSEKVIENEKSYGLSAEAKAGFAAFVFNITGKMKTEASTREVTRKVIQPQLSDLIYAVNKIIIEAEEKLDKNILVIIDDLDKVNLEKGEELFYKHGAELTSPICRIIYTIPQPLLFSNKIRQIVLQYFDGRIDLGNINIYNRNGELDPEGCDLMKQVALKRMDESLISKDALNLAVKYSAGVMTEFIRIIRSAGNIADTDGRRSIELSDVEQAIADTKNDYIRILNPQDIEILKEVMKTKGKVGGEKFQDLLFSLAILEYSNGEAWYDIHPAIKRIIK</sequence>
<dbReference type="RefSeq" id="WP_014587296.1">
    <property type="nucleotide sequence ID" value="NC_017527.1"/>
</dbReference>
<dbReference type="STRING" id="1110509.Mhar_1758"/>
<dbReference type="PATRIC" id="fig|1110509.7.peg.1955"/>
<dbReference type="GeneID" id="12510929"/>
<proteinExistence type="predicted"/>
<dbReference type="KEGG" id="mhi:Mhar_1758"/>
<dbReference type="EMBL" id="CP003117">
    <property type="protein sequence ID" value="AET65116.1"/>
    <property type="molecule type" value="Genomic_DNA"/>
</dbReference>
<dbReference type="OrthoDB" id="142598at2157"/>
<organism evidence="1 2">
    <name type="scientific">Methanothrix harundinacea (strain 6Ac)</name>
    <name type="common">Methanosaeta harundinacea</name>
    <dbReference type="NCBI Taxonomy" id="1110509"/>
    <lineage>
        <taxon>Archaea</taxon>
        <taxon>Methanobacteriati</taxon>
        <taxon>Methanobacteriota</taxon>
        <taxon>Stenosarchaea group</taxon>
        <taxon>Methanomicrobia</taxon>
        <taxon>Methanotrichales</taxon>
        <taxon>Methanotrichaceae</taxon>
        <taxon>Methanothrix</taxon>
    </lineage>
</organism>
<evidence type="ECO:0000313" key="2">
    <source>
        <dbReference type="Proteomes" id="UP000005877"/>
    </source>
</evidence>
<dbReference type="HOGENOM" id="CLU_041246_2_0_2"/>
<protein>
    <submittedName>
        <fullName evidence="1">Signal recognition particle GTPase</fullName>
    </submittedName>
</protein>